<name>A0ABV2Q8G0_9BURK</name>
<dbReference type="InterPro" id="IPR014710">
    <property type="entry name" value="RmlC-like_jellyroll"/>
</dbReference>
<evidence type="ECO:0000313" key="1">
    <source>
        <dbReference type="EMBL" id="MET4576882.1"/>
    </source>
</evidence>
<dbReference type="Proteomes" id="UP001549320">
    <property type="component" value="Unassembled WGS sequence"/>
</dbReference>
<dbReference type="Gene3D" id="2.60.120.10">
    <property type="entry name" value="Jelly Rolls"/>
    <property type="match status" value="1"/>
</dbReference>
<evidence type="ECO:0000313" key="2">
    <source>
        <dbReference type="Proteomes" id="UP001549320"/>
    </source>
</evidence>
<organism evidence="1 2">
    <name type="scientific">Ottowia thiooxydans</name>
    <dbReference type="NCBI Taxonomy" id="219182"/>
    <lineage>
        <taxon>Bacteria</taxon>
        <taxon>Pseudomonadati</taxon>
        <taxon>Pseudomonadota</taxon>
        <taxon>Betaproteobacteria</taxon>
        <taxon>Burkholderiales</taxon>
        <taxon>Comamonadaceae</taxon>
        <taxon>Ottowia</taxon>
    </lineage>
</organism>
<dbReference type="RefSeq" id="WP_354442951.1">
    <property type="nucleotide sequence ID" value="NZ_JBEPSH010000004.1"/>
</dbReference>
<dbReference type="SUPFAM" id="SSF51182">
    <property type="entry name" value="RmlC-like cupins"/>
    <property type="match status" value="1"/>
</dbReference>
<sequence length="163" mass="17940">MMMTLEILAAQIREVLIRENSPASREQVAGLLKSALRGEDFVAAQFVNEVGQRKVLYEDPTLGFCIVAHEYQGAKSSGPHDHGPSWAIYGQAEGETLMRDYTPVAPGQVREERSYLMRPGDVHVYNEGAVHSPSRVTSTRLIRIEGMNLAGVVRSECKVVEGA</sequence>
<dbReference type="EMBL" id="JBEPSH010000004">
    <property type="protein sequence ID" value="MET4576882.1"/>
    <property type="molecule type" value="Genomic_DNA"/>
</dbReference>
<reference evidence="1 2" key="1">
    <citation type="submission" date="2024-06" db="EMBL/GenBank/DDBJ databases">
        <title>Sorghum-associated microbial communities from plants grown in Nebraska, USA.</title>
        <authorList>
            <person name="Schachtman D."/>
        </authorList>
    </citation>
    <scope>NUCLEOTIDE SEQUENCE [LARGE SCALE GENOMIC DNA]</scope>
    <source>
        <strain evidence="1 2">2709</strain>
    </source>
</reference>
<protein>
    <submittedName>
        <fullName evidence="1">Metal-dependent enzyme (Double-stranded beta helix superfamily)</fullName>
    </submittedName>
</protein>
<dbReference type="InterPro" id="IPR011051">
    <property type="entry name" value="RmlC_Cupin_sf"/>
</dbReference>
<gene>
    <name evidence="1" type="ORF">ABIE13_001993</name>
</gene>
<accession>A0ABV2Q8G0</accession>
<comment type="caution">
    <text evidence="1">The sequence shown here is derived from an EMBL/GenBank/DDBJ whole genome shotgun (WGS) entry which is preliminary data.</text>
</comment>
<proteinExistence type="predicted"/>
<keyword evidence="2" id="KW-1185">Reference proteome</keyword>